<sequence>MINHSEPEAGKLLISEPFLNDPHFTRSVILLVDTTPEGTLGMIINQPTALLVSDLLHDLVGADFPVYSGGPVNTELIHFIHRCPEKISEGQELAKGIFWGGNYEDFKRCMLEHTLSRDEIRVFIGYAGWDPGQLQNELSTNTWIVSDQYDADMVFNVDEAQLWRDVVVNMGPRYAHISQFPKNPNLN</sequence>
<dbReference type="PANTHER" id="PTHR30327">
    <property type="entry name" value="UNCHARACTERIZED PROTEIN YQGE"/>
    <property type="match status" value="1"/>
</dbReference>
<dbReference type="AlphaFoldDB" id="A0A081PD17"/>
<dbReference type="EMBL" id="JNFF01000111">
    <property type="protein sequence ID" value="KEQ28590.1"/>
    <property type="molecule type" value="Genomic_DNA"/>
</dbReference>
<dbReference type="Pfam" id="PF02622">
    <property type="entry name" value="DUF179"/>
    <property type="match status" value="1"/>
</dbReference>
<dbReference type="PANTHER" id="PTHR30327:SF1">
    <property type="entry name" value="UPF0301 PROTEIN YQGE"/>
    <property type="match status" value="1"/>
</dbReference>
<dbReference type="GO" id="GO:0005829">
    <property type="term" value="C:cytosol"/>
    <property type="evidence" value="ECO:0007669"/>
    <property type="project" value="TreeGrafter"/>
</dbReference>
<evidence type="ECO:0000313" key="3">
    <source>
        <dbReference type="Proteomes" id="UP000028007"/>
    </source>
</evidence>
<protein>
    <submittedName>
        <fullName evidence="2">Uncharacterized protein</fullName>
    </submittedName>
</protein>
<dbReference type="InterPro" id="IPR003774">
    <property type="entry name" value="AlgH-like"/>
</dbReference>
<dbReference type="Gene3D" id="3.40.1740.10">
    <property type="entry name" value="VC0467-like"/>
    <property type="match status" value="1"/>
</dbReference>
<organism evidence="2 3">
    <name type="scientific">Pedobacter antarcticus 4BY</name>
    <dbReference type="NCBI Taxonomy" id="1358423"/>
    <lineage>
        <taxon>Bacteria</taxon>
        <taxon>Pseudomonadati</taxon>
        <taxon>Bacteroidota</taxon>
        <taxon>Sphingobacteriia</taxon>
        <taxon>Sphingobacteriales</taxon>
        <taxon>Sphingobacteriaceae</taxon>
        <taxon>Pedobacter</taxon>
    </lineage>
</organism>
<comment type="similarity">
    <text evidence="1">Belongs to the UPF0301 (AlgH) family.</text>
</comment>
<proteinExistence type="inferred from homology"/>
<comment type="caution">
    <text evidence="2">The sequence shown here is derived from an EMBL/GenBank/DDBJ whole genome shotgun (WGS) entry which is preliminary data.</text>
</comment>
<dbReference type="Proteomes" id="UP000028007">
    <property type="component" value="Unassembled WGS sequence"/>
</dbReference>
<dbReference type="RefSeq" id="WP_037443916.1">
    <property type="nucleotide sequence ID" value="NZ_JNFF01000111.1"/>
</dbReference>
<evidence type="ECO:0000313" key="2">
    <source>
        <dbReference type="EMBL" id="KEQ28590.1"/>
    </source>
</evidence>
<dbReference type="eggNOG" id="COG1678">
    <property type="taxonomic scope" value="Bacteria"/>
</dbReference>
<gene>
    <name evidence="2" type="ORF">N180_12370</name>
</gene>
<reference evidence="2 3" key="1">
    <citation type="journal article" date="1992" name="Int. J. Syst. Bacteriol.">
        <title>Sphingobacterium antarcticus sp. nov. a Psychrotrophic Bacterium from the Soils of Schirmacher Oasis, Antarctica.</title>
        <authorList>
            <person name="Shivaji S."/>
            <person name="Ray M.K."/>
            <person name="Rao N.S."/>
            <person name="Saiserr L."/>
            <person name="Jagannadham M.V."/>
            <person name="Kumar G.S."/>
            <person name="Reddy G."/>
            <person name="Bhargava P.M."/>
        </authorList>
    </citation>
    <scope>NUCLEOTIDE SEQUENCE [LARGE SCALE GENOMIC DNA]</scope>
    <source>
        <strain evidence="2 3">4BY</strain>
    </source>
</reference>
<evidence type="ECO:0000256" key="1">
    <source>
        <dbReference type="ARBA" id="ARBA00009600"/>
    </source>
</evidence>
<dbReference type="OrthoDB" id="9807486at2"/>
<dbReference type="SUPFAM" id="SSF143456">
    <property type="entry name" value="VC0467-like"/>
    <property type="match status" value="1"/>
</dbReference>
<name>A0A081PD17_9SPHI</name>
<accession>A0A081PD17</accession>
<keyword evidence="3" id="KW-1185">Reference proteome</keyword>